<dbReference type="InterPro" id="IPR035427">
    <property type="entry name" value="Tim10-like_dom_sf"/>
</dbReference>
<dbReference type="RefSeq" id="XP_023169365.1">
    <property type="nucleotide sequence ID" value="XM_023313597.2"/>
</dbReference>
<evidence type="ECO:0000313" key="4">
    <source>
        <dbReference type="RefSeq" id="XP_023169365.1"/>
    </source>
</evidence>
<keyword evidence="1" id="KW-1015">Disulfide bond</keyword>
<dbReference type="OMA" id="RQRMCIS"/>
<dbReference type="Pfam" id="PF02953">
    <property type="entry name" value="zf-Tim10_DDP"/>
    <property type="match status" value="1"/>
</dbReference>
<comment type="similarity">
    <text evidence="1">Belongs to the small Tim family.</text>
</comment>
<dbReference type="AlphaFoldDB" id="A0A6J1LP48"/>
<dbReference type="InterPro" id="IPR004217">
    <property type="entry name" value="Tim10-like"/>
</dbReference>
<keyword evidence="1" id="KW-0813">Transport</keyword>
<dbReference type="OrthoDB" id="7813104at2759"/>
<reference evidence="4" key="1">
    <citation type="submission" date="2025-08" db="UniProtKB">
        <authorList>
            <consortium name="RefSeq"/>
        </authorList>
    </citation>
    <scope>IDENTIFICATION</scope>
    <source>
        <strain evidence="4">15085-1641.00</strain>
        <tissue evidence="4">Whole body</tissue>
    </source>
</reference>
<keyword evidence="1" id="KW-0472">Membrane</keyword>
<keyword evidence="1" id="KW-0496">Mitochondrion</keyword>
<keyword evidence="1" id="KW-0653">Protein transport</keyword>
<dbReference type="GeneID" id="111598384"/>
<dbReference type="Gene3D" id="1.10.287.810">
    <property type="entry name" value="Mitochondrial import inner membrane translocase subunit tim13 like domains"/>
    <property type="match status" value="1"/>
</dbReference>
<keyword evidence="1" id="KW-0143">Chaperone</keyword>
<dbReference type="Proteomes" id="UP000504633">
    <property type="component" value="Unplaced"/>
</dbReference>
<comment type="subcellular location">
    <subcellularLocation>
        <location evidence="1">Mitochondrion inner membrane</location>
        <topology evidence="1">Peripheral membrane protein</topology>
        <orientation evidence="1">Intermembrane side</orientation>
    </subcellularLocation>
</comment>
<dbReference type="GO" id="GO:0005743">
    <property type="term" value="C:mitochondrial inner membrane"/>
    <property type="evidence" value="ECO:0007669"/>
    <property type="project" value="UniProtKB-SubCell"/>
</dbReference>
<keyword evidence="3" id="KW-1185">Reference proteome</keyword>
<accession>A0A6J1LP48</accession>
<comment type="function">
    <text evidence="1">Mitochondrial intermembrane chaperone that participates in the import and insertion of some multi-pass transmembrane proteins into the mitochondrial inner membrane. Also required for the transfer of beta-barrel precursors from the TOM complex to the sorting and assembly machinery (SAM complex) of the outer membrane. Acts as a chaperone-like protein that protects the hydrophobic precursors from aggregation and guide them through the mitochondrial intermembrane space.</text>
</comment>
<gene>
    <name evidence="4" type="primary">LOC111598384</name>
</gene>
<sequence length="106" mass="12359">MVNLLGNEPMRLNRNRTDELKSKIKKASTLETMQKMLSRLSIHCFHKCVPKPEDSLDSRQRMCISLCMDRYMDSYTLVARALGNRLQAELKEGLEQQTQQQRQSQS</sequence>
<comment type="domain">
    <text evidence="1">The twin CX3C motif contains 4 conserved Cys residues that form 2 disulfide bonds in the mitochondrial intermembrane space.</text>
</comment>
<evidence type="ECO:0000256" key="1">
    <source>
        <dbReference type="RuleBase" id="RU367043"/>
    </source>
</evidence>
<name>A0A6J1LP48_DROHY</name>
<dbReference type="SUPFAM" id="SSF144122">
    <property type="entry name" value="Tim10-like"/>
    <property type="match status" value="1"/>
</dbReference>
<evidence type="ECO:0000313" key="3">
    <source>
        <dbReference type="Proteomes" id="UP000504633"/>
    </source>
</evidence>
<protein>
    <recommendedName>
        <fullName evidence="1">Mitochondrial import inner membrane translocase subunit</fullName>
    </recommendedName>
</protein>
<keyword evidence="1" id="KW-0811">Translocation</keyword>
<comment type="subunit">
    <text evidence="1">Heterohexamer.</text>
</comment>
<keyword evidence="1" id="KW-0999">Mitochondrion inner membrane</keyword>
<organism evidence="3 4">
    <name type="scientific">Drosophila hydei</name>
    <name type="common">Fruit fly</name>
    <dbReference type="NCBI Taxonomy" id="7224"/>
    <lineage>
        <taxon>Eukaryota</taxon>
        <taxon>Metazoa</taxon>
        <taxon>Ecdysozoa</taxon>
        <taxon>Arthropoda</taxon>
        <taxon>Hexapoda</taxon>
        <taxon>Insecta</taxon>
        <taxon>Pterygota</taxon>
        <taxon>Neoptera</taxon>
        <taxon>Endopterygota</taxon>
        <taxon>Diptera</taxon>
        <taxon>Brachycera</taxon>
        <taxon>Muscomorpha</taxon>
        <taxon>Ephydroidea</taxon>
        <taxon>Drosophilidae</taxon>
        <taxon>Drosophila</taxon>
    </lineage>
</organism>
<evidence type="ECO:0000259" key="2">
    <source>
        <dbReference type="Pfam" id="PF02953"/>
    </source>
</evidence>
<proteinExistence type="inferred from homology"/>
<dbReference type="GO" id="GO:0015031">
    <property type="term" value="P:protein transport"/>
    <property type="evidence" value="ECO:0007669"/>
    <property type="project" value="UniProtKB-KW"/>
</dbReference>
<dbReference type="KEGG" id="dhe:111598384"/>
<feature type="domain" description="Tim10-like" evidence="2">
    <location>
        <begin position="25"/>
        <end position="82"/>
    </location>
</feature>